<accession>A0AA88H1Q5</accession>
<reference evidence="1" key="1">
    <citation type="submission" date="2023-07" db="EMBL/GenBank/DDBJ databases">
        <title>Chromosome-level genome assembly of Artemia franciscana.</title>
        <authorList>
            <person name="Jo E."/>
        </authorList>
    </citation>
    <scope>NUCLEOTIDE SEQUENCE</scope>
    <source>
        <tissue evidence="1">Whole body</tissue>
    </source>
</reference>
<organism evidence="1 2">
    <name type="scientific">Artemia franciscana</name>
    <name type="common">Brine shrimp</name>
    <name type="synonym">Artemia sanfranciscana</name>
    <dbReference type="NCBI Taxonomy" id="6661"/>
    <lineage>
        <taxon>Eukaryota</taxon>
        <taxon>Metazoa</taxon>
        <taxon>Ecdysozoa</taxon>
        <taxon>Arthropoda</taxon>
        <taxon>Crustacea</taxon>
        <taxon>Branchiopoda</taxon>
        <taxon>Anostraca</taxon>
        <taxon>Artemiidae</taxon>
        <taxon>Artemia</taxon>
    </lineage>
</organism>
<dbReference type="EMBL" id="JAVRJZ010000391">
    <property type="protein sequence ID" value="KAK2702398.1"/>
    <property type="molecule type" value="Genomic_DNA"/>
</dbReference>
<dbReference type="AlphaFoldDB" id="A0AA88H1Q5"/>
<evidence type="ECO:0000313" key="2">
    <source>
        <dbReference type="Proteomes" id="UP001187531"/>
    </source>
</evidence>
<keyword evidence="2" id="KW-1185">Reference proteome</keyword>
<proteinExistence type="predicted"/>
<dbReference type="Proteomes" id="UP001187531">
    <property type="component" value="Unassembled WGS sequence"/>
</dbReference>
<sequence>MKSKGFKRSEFIFKTIMKYFSEKELQDNLKIHDLAEAISRATTRATIVYASGDQSLSEIEQQFKDNPKLCQKMATKKHYANGISYLGSALSFDLPSTSKYKQSKGRSKVSNQKVIDLYNDDTEVANMKTVELKNKYRNELAVQ</sequence>
<comment type="caution">
    <text evidence="1">The sequence shown here is derived from an EMBL/GenBank/DDBJ whole genome shotgun (WGS) entry which is preliminary data.</text>
</comment>
<gene>
    <name evidence="1" type="ORF">QYM36_018988</name>
</gene>
<evidence type="ECO:0000313" key="1">
    <source>
        <dbReference type="EMBL" id="KAK2702398.1"/>
    </source>
</evidence>
<feature type="non-terminal residue" evidence="1">
    <location>
        <position position="1"/>
    </location>
</feature>
<protein>
    <submittedName>
        <fullName evidence="1">Uncharacterized protein</fullName>
    </submittedName>
</protein>
<name>A0AA88H1Q5_ARTSF</name>